<dbReference type="InterPro" id="IPR050697">
    <property type="entry name" value="Adenylyl/Guanylyl_Cyclase_3/4"/>
</dbReference>
<comment type="caution">
    <text evidence="2">The sequence shown here is derived from an EMBL/GenBank/DDBJ whole genome shotgun (WGS) entry which is preliminary data.</text>
</comment>
<evidence type="ECO:0000259" key="1">
    <source>
        <dbReference type="PROSITE" id="PS50125"/>
    </source>
</evidence>
<dbReference type="InterPro" id="IPR011990">
    <property type="entry name" value="TPR-like_helical_dom_sf"/>
</dbReference>
<dbReference type="Gene3D" id="3.30.70.1230">
    <property type="entry name" value="Nucleotide cyclase"/>
    <property type="match status" value="1"/>
</dbReference>
<dbReference type="Gene3D" id="1.25.40.10">
    <property type="entry name" value="Tetratricopeptide repeat domain"/>
    <property type="match status" value="2"/>
</dbReference>
<reference evidence="2 3" key="1">
    <citation type="submission" date="2018-11" db="EMBL/GenBank/DDBJ databases">
        <title>Bradyrhizobium sp. nov., isolated from effective nodules of peanut in China.</title>
        <authorList>
            <person name="Li Y."/>
        </authorList>
    </citation>
    <scope>NUCLEOTIDE SEQUENCE [LARGE SCALE GENOMIC DNA]</scope>
    <source>
        <strain evidence="2 3">CCBAU 51770</strain>
    </source>
</reference>
<sequence length="603" mass="65771">MLWVGLRAMAHERPVRIERRLSAILAADVAGYSRLMHLHEEATHAKLTALLADAVNPAIAEHRGRIVKNTGDGFLAEFPSAVEAVRAAVQFQTRIKELTIGEEHRRITFRVGINIGDVIVEPHDVFGDGVNIAARLESIAEPGGICISASAYDQVRGKVGAEFADMGEQNLKHIASPIRAYAMLGDGSNLTIQGARAKPNLLSPPRLSIVVLPFLNLSDNSEQDYFVDGVTESLTTDLSRISGSFVIGRHTAFTYKGKAVDLKQIGRELNVRYVLEGSVQRGGNRLRVNVQLIDAETGNYLWAERFDELVADLFDMQDEIVSRLANTLNTQLIEAEARRAERSLNPDALDLFFQGEACLNKGMTSEYMMQGRRFYERALALEPANVDALVGTGRVDVTCASTSMADNRDALLAAAEAALTKALSMAPRHALAHLFLGVVQMVTNRPAQGIRECEQALTLDRNLAEAHACIGLGKYFLGLGAETEAHVNEAFRLSPRDTGAFRWMQFIGIAKLQIGADAEAIAWLQRCLEANRNHALAHFQLAAALALLGKRDQAQAAVNAGLALNPTFTIRRLRTTASNDNAAYLAGRERICEGMRMAGVPEA</sequence>
<dbReference type="GO" id="GO:0004016">
    <property type="term" value="F:adenylate cyclase activity"/>
    <property type="evidence" value="ECO:0007669"/>
    <property type="project" value="UniProtKB-ARBA"/>
</dbReference>
<dbReference type="SUPFAM" id="SSF55073">
    <property type="entry name" value="Nucleotide cyclase"/>
    <property type="match status" value="1"/>
</dbReference>
<dbReference type="AlphaFoldDB" id="A0A4V1KUC1"/>
<dbReference type="Pfam" id="PF00211">
    <property type="entry name" value="Guanylate_cyc"/>
    <property type="match status" value="1"/>
</dbReference>
<dbReference type="PROSITE" id="PS50125">
    <property type="entry name" value="GUANYLATE_CYCLASE_2"/>
    <property type="match status" value="1"/>
</dbReference>
<feature type="domain" description="Guanylate cyclase" evidence="1">
    <location>
        <begin position="23"/>
        <end position="137"/>
    </location>
</feature>
<accession>A0A4V1KUC1</accession>
<organism evidence="2 3">
    <name type="scientific">Bradyrhizobium zhanjiangense</name>
    <dbReference type="NCBI Taxonomy" id="1325107"/>
    <lineage>
        <taxon>Bacteria</taxon>
        <taxon>Pseudomonadati</taxon>
        <taxon>Pseudomonadota</taxon>
        <taxon>Alphaproteobacteria</taxon>
        <taxon>Hyphomicrobiales</taxon>
        <taxon>Nitrobacteraceae</taxon>
        <taxon>Bradyrhizobium</taxon>
    </lineage>
</organism>
<dbReference type="Proteomes" id="UP000290174">
    <property type="component" value="Unassembled WGS sequence"/>
</dbReference>
<gene>
    <name evidence="2" type="ORF">EAS61_41225</name>
</gene>
<dbReference type="InterPro" id="IPR001054">
    <property type="entry name" value="A/G_cyclase"/>
</dbReference>
<dbReference type="SMART" id="SM00044">
    <property type="entry name" value="CYCc"/>
    <property type="match status" value="1"/>
</dbReference>
<dbReference type="GO" id="GO:0006171">
    <property type="term" value="P:cAMP biosynthetic process"/>
    <property type="evidence" value="ECO:0007669"/>
    <property type="project" value="TreeGrafter"/>
</dbReference>
<dbReference type="CDD" id="cd07302">
    <property type="entry name" value="CHD"/>
    <property type="match status" value="1"/>
</dbReference>
<dbReference type="Gene3D" id="3.40.50.10070">
    <property type="entry name" value="TolB, N-terminal domain"/>
    <property type="match status" value="1"/>
</dbReference>
<dbReference type="EMBL" id="RKMK01000100">
    <property type="protein sequence ID" value="RXG83710.1"/>
    <property type="molecule type" value="Genomic_DNA"/>
</dbReference>
<dbReference type="PANTHER" id="PTHR43081">
    <property type="entry name" value="ADENYLATE CYCLASE, TERMINAL-DIFFERENTIATION SPECIFIC-RELATED"/>
    <property type="match status" value="1"/>
</dbReference>
<evidence type="ECO:0000313" key="3">
    <source>
        <dbReference type="Proteomes" id="UP000290174"/>
    </source>
</evidence>
<dbReference type="GO" id="GO:0035556">
    <property type="term" value="P:intracellular signal transduction"/>
    <property type="evidence" value="ECO:0007669"/>
    <property type="project" value="InterPro"/>
</dbReference>
<protein>
    <submittedName>
        <fullName evidence="2">Adenylate/guanylate cyclase domain-containing protein</fullName>
    </submittedName>
</protein>
<name>A0A4V1KUC1_9BRAD</name>
<dbReference type="SUPFAM" id="SSF48452">
    <property type="entry name" value="TPR-like"/>
    <property type="match status" value="1"/>
</dbReference>
<dbReference type="PANTHER" id="PTHR43081:SF19">
    <property type="entry name" value="PH-SENSITIVE ADENYLATE CYCLASE RV1264"/>
    <property type="match status" value="1"/>
</dbReference>
<evidence type="ECO:0000313" key="2">
    <source>
        <dbReference type="EMBL" id="RXG83710.1"/>
    </source>
</evidence>
<proteinExistence type="predicted"/>
<dbReference type="InterPro" id="IPR019734">
    <property type="entry name" value="TPR_rpt"/>
</dbReference>
<dbReference type="SMART" id="SM00028">
    <property type="entry name" value="TPR"/>
    <property type="match status" value="4"/>
</dbReference>
<dbReference type="InterPro" id="IPR029787">
    <property type="entry name" value="Nucleotide_cyclase"/>
</dbReference>